<reference evidence="1" key="1">
    <citation type="submission" date="2022-07" db="EMBL/GenBank/DDBJ databases">
        <authorList>
            <person name="Trinca V."/>
            <person name="Uliana J.V.C."/>
            <person name="Torres T.T."/>
            <person name="Ward R.J."/>
            <person name="Monesi N."/>
        </authorList>
    </citation>
    <scope>NUCLEOTIDE SEQUENCE</scope>
    <source>
        <strain evidence="1">HSMRA1968</strain>
        <tissue evidence="1">Whole embryos</tissue>
    </source>
</reference>
<sequence>MTVHSLPSVILNNQLDQKKIFYGDIEEPLRLDLGRIGIGYAKTLPTILTEKSYAIIVNSAFKYPGTL</sequence>
<gene>
    <name evidence="1" type="ORF">Bhyg_01055</name>
</gene>
<keyword evidence="2" id="KW-1185">Reference proteome</keyword>
<accession>A0A9Q0NA51</accession>
<evidence type="ECO:0000313" key="2">
    <source>
        <dbReference type="Proteomes" id="UP001151699"/>
    </source>
</evidence>
<proteinExistence type="predicted"/>
<dbReference type="AlphaFoldDB" id="A0A9Q0NA51"/>
<name>A0A9Q0NA51_9DIPT</name>
<comment type="caution">
    <text evidence="1">The sequence shown here is derived from an EMBL/GenBank/DDBJ whole genome shotgun (WGS) entry which is preliminary data.</text>
</comment>
<evidence type="ECO:0000313" key="1">
    <source>
        <dbReference type="EMBL" id="KAJ6645846.1"/>
    </source>
</evidence>
<dbReference type="Proteomes" id="UP001151699">
    <property type="component" value="Chromosome A"/>
</dbReference>
<protein>
    <submittedName>
        <fullName evidence="1">Uncharacterized protein</fullName>
    </submittedName>
</protein>
<organism evidence="1 2">
    <name type="scientific">Pseudolycoriella hygida</name>
    <dbReference type="NCBI Taxonomy" id="35572"/>
    <lineage>
        <taxon>Eukaryota</taxon>
        <taxon>Metazoa</taxon>
        <taxon>Ecdysozoa</taxon>
        <taxon>Arthropoda</taxon>
        <taxon>Hexapoda</taxon>
        <taxon>Insecta</taxon>
        <taxon>Pterygota</taxon>
        <taxon>Neoptera</taxon>
        <taxon>Endopterygota</taxon>
        <taxon>Diptera</taxon>
        <taxon>Nematocera</taxon>
        <taxon>Sciaroidea</taxon>
        <taxon>Sciaridae</taxon>
        <taxon>Pseudolycoriella</taxon>
    </lineage>
</organism>
<dbReference type="EMBL" id="WJQU01000001">
    <property type="protein sequence ID" value="KAJ6645846.1"/>
    <property type="molecule type" value="Genomic_DNA"/>
</dbReference>